<sequence length="17" mass="2131">MYLHRVSDLQCCFCQRK</sequence>
<accession>A0A0E9TIE4</accession>
<protein>
    <submittedName>
        <fullName evidence="1">Uncharacterized protein</fullName>
    </submittedName>
</protein>
<organism evidence="1">
    <name type="scientific">Anguilla anguilla</name>
    <name type="common">European freshwater eel</name>
    <name type="synonym">Muraena anguilla</name>
    <dbReference type="NCBI Taxonomy" id="7936"/>
    <lineage>
        <taxon>Eukaryota</taxon>
        <taxon>Metazoa</taxon>
        <taxon>Chordata</taxon>
        <taxon>Craniata</taxon>
        <taxon>Vertebrata</taxon>
        <taxon>Euteleostomi</taxon>
        <taxon>Actinopterygii</taxon>
        <taxon>Neopterygii</taxon>
        <taxon>Teleostei</taxon>
        <taxon>Anguilliformes</taxon>
        <taxon>Anguillidae</taxon>
        <taxon>Anguilla</taxon>
    </lineage>
</organism>
<dbReference type="EMBL" id="GBXM01055231">
    <property type="protein sequence ID" value="JAH53346.1"/>
    <property type="molecule type" value="Transcribed_RNA"/>
</dbReference>
<name>A0A0E9TIE4_ANGAN</name>
<reference evidence="1" key="1">
    <citation type="submission" date="2014-11" db="EMBL/GenBank/DDBJ databases">
        <authorList>
            <person name="Amaro Gonzalez C."/>
        </authorList>
    </citation>
    <scope>NUCLEOTIDE SEQUENCE</scope>
</reference>
<dbReference type="AlphaFoldDB" id="A0A0E9TIE4"/>
<reference evidence="1" key="2">
    <citation type="journal article" date="2015" name="Fish Shellfish Immunol.">
        <title>Early steps in the European eel (Anguilla anguilla)-Vibrio vulnificus interaction in the gills: Role of the RtxA13 toxin.</title>
        <authorList>
            <person name="Callol A."/>
            <person name="Pajuelo D."/>
            <person name="Ebbesson L."/>
            <person name="Teles M."/>
            <person name="MacKenzie S."/>
            <person name="Amaro C."/>
        </authorList>
    </citation>
    <scope>NUCLEOTIDE SEQUENCE</scope>
</reference>
<proteinExistence type="predicted"/>
<evidence type="ECO:0000313" key="1">
    <source>
        <dbReference type="EMBL" id="JAH53346.1"/>
    </source>
</evidence>